<evidence type="ECO:0000256" key="5">
    <source>
        <dbReference type="SAM" id="MobiDB-lite"/>
    </source>
</evidence>
<gene>
    <name evidence="6" type="ORF">RINTHH_4850</name>
</gene>
<comment type="similarity">
    <text evidence="1">Belongs to the CpcE/RpcE/PecE family.</text>
</comment>
<dbReference type="Pfam" id="PF13646">
    <property type="entry name" value="HEAT_2"/>
    <property type="match status" value="1"/>
</dbReference>
<dbReference type="Gene3D" id="1.25.10.10">
    <property type="entry name" value="Leucine-rich Repeat Variant"/>
    <property type="match status" value="1"/>
</dbReference>
<dbReference type="InterPro" id="IPR016024">
    <property type="entry name" value="ARM-type_fold"/>
</dbReference>
<dbReference type="Proteomes" id="UP000053051">
    <property type="component" value="Unassembled WGS sequence"/>
</dbReference>
<organism evidence="6 7">
    <name type="scientific">Richelia intracellularis HH01</name>
    <dbReference type="NCBI Taxonomy" id="1165094"/>
    <lineage>
        <taxon>Bacteria</taxon>
        <taxon>Bacillati</taxon>
        <taxon>Cyanobacteriota</taxon>
        <taxon>Cyanophyceae</taxon>
        <taxon>Nostocales</taxon>
        <taxon>Nostocaceae</taxon>
        <taxon>Richelia</taxon>
    </lineage>
</organism>
<reference evidence="7" key="2">
    <citation type="submission" date="2016-01" db="EMBL/GenBank/DDBJ databases">
        <title>Diatom-associated endosymboitic cyanobacterium lacks core nitrogen metabolism enzymes.</title>
        <authorList>
            <person name="Hilton J.A."/>
            <person name="Foster R.A."/>
            <person name="Tripp H.J."/>
            <person name="Carter B.J."/>
            <person name="Zehr J.P."/>
            <person name="Villareal T.A."/>
        </authorList>
    </citation>
    <scope>NUCLEOTIDE SEQUENCE [LARGE SCALE GENOMIC DNA]</scope>
    <source>
        <strain evidence="7">HH01</strain>
    </source>
</reference>
<dbReference type="AlphaFoldDB" id="M1X2D6"/>
<comment type="caution">
    <text evidence="6">The sequence shown here is derived from an EMBL/GenBank/DDBJ whole genome shotgun (WGS) entry which is preliminary data.</text>
</comment>
<accession>M1X2D6</accession>
<evidence type="ECO:0000256" key="1">
    <source>
        <dbReference type="ARBA" id="ARBA00009299"/>
    </source>
</evidence>
<feature type="compositionally biased region" description="Polar residues" evidence="5">
    <location>
        <begin position="99"/>
        <end position="116"/>
    </location>
</feature>
<keyword evidence="2" id="KW-0042">Antenna complex</keyword>
<dbReference type="InterPro" id="IPR011989">
    <property type="entry name" value="ARM-like"/>
</dbReference>
<feature type="region of interest" description="Disordered" evidence="5">
    <location>
        <begin position="96"/>
        <end position="116"/>
    </location>
</feature>
<dbReference type="GO" id="GO:0016829">
    <property type="term" value="F:lyase activity"/>
    <property type="evidence" value="ECO:0007669"/>
    <property type="project" value="UniProtKB-KW"/>
</dbReference>
<protein>
    <submittedName>
        <fullName evidence="6">Bilin biosynthesis protein CpeY</fullName>
    </submittedName>
</protein>
<keyword evidence="7" id="KW-1185">Reference proteome</keyword>
<sequence>MQVGYPDILADLTNALIAAIQNKEPVLNNLIIGCKAVETLGYFRASAALPIIRSYLGDKDAYTVENAVWSIGEIGTRDEYLLEEVTQLLEKPHLKLSDNHSNPSQVGIQTSIRDNL</sequence>
<evidence type="ECO:0000313" key="7">
    <source>
        <dbReference type="Proteomes" id="UP000053051"/>
    </source>
</evidence>
<evidence type="ECO:0000256" key="4">
    <source>
        <dbReference type="ARBA" id="ARBA00023239"/>
    </source>
</evidence>
<dbReference type="SUPFAM" id="SSF48371">
    <property type="entry name" value="ARM repeat"/>
    <property type="match status" value="1"/>
</dbReference>
<dbReference type="STRING" id="1165094.RINTHH_4850"/>
<keyword evidence="3" id="KW-0605">Phycobilisome</keyword>
<evidence type="ECO:0000256" key="3">
    <source>
        <dbReference type="ARBA" id="ARBA00022738"/>
    </source>
</evidence>
<dbReference type="GO" id="GO:0030089">
    <property type="term" value="C:phycobilisome"/>
    <property type="evidence" value="ECO:0007669"/>
    <property type="project" value="UniProtKB-KW"/>
</dbReference>
<dbReference type="RefSeq" id="WP_008232367.1">
    <property type="nucleotide sequence ID" value="NZ_CAIY01000027.1"/>
</dbReference>
<dbReference type="EMBL" id="CAIY01000027">
    <property type="protein sequence ID" value="CCH66640.1"/>
    <property type="molecule type" value="Genomic_DNA"/>
</dbReference>
<reference evidence="6 7" key="1">
    <citation type="submission" date="2012-05" db="EMBL/GenBank/DDBJ databases">
        <authorList>
            <person name="Hilton J."/>
        </authorList>
    </citation>
    <scope>NUCLEOTIDE SEQUENCE [LARGE SCALE GENOMIC DNA]</scope>
    <source>
        <strain evidence="6 7">HH01</strain>
    </source>
</reference>
<evidence type="ECO:0000313" key="6">
    <source>
        <dbReference type="EMBL" id="CCH66640.1"/>
    </source>
</evidence>
<keyword evidence="4" id="KW-0456">Lyase</keyword>
<name>M1X2D6_9NOST</name>
<proteinExistence type="inferred from homology"/>
<evidence type="ECO:0000256" key="2">
    <source>
        <dbReference type="ARBA" id="ARBA00022549"/>
    </source>
</evidence>